<evidence type="ECO:0000256" key="1">
    <source>
        <dbReference type="ARBA" id="ARBA00006484"/>
    </source>
</evidence>
<dbReference type="PANTHER" id="PTHR43943:SF2">
    <property type="entry name" value="DEHYDROGENASE_REDUCTASE 4"/>
    <property type="match status" value="1"/>
</dbReference>
<dbReference type="PANTHER" id="PTHR43943">
    <property type="entry name" value="DEHYDROGENASE/REDUCTASE (SDR FAMILY) MEMBER 4"/>
    <property type="match status" value="1"/>
</dbReference>
<protein>
    <submittedName>
        <fullName evidence="2">Uncharacterized protein</fullName>
    </submittedName>
</protein>
<dbReference type="Gene3D" id="3.40.50.720">
    <property type="entry name" value="NAD(P)-binding Rossmann-like Domain"/>
    <property type="match status" value="1"/>
</dbReference>
<dbReference type="PRINTS" id="PR00081">
    <property type="entry name" value="GDHRDH"/>
</dbReference>
<dbReference type="InterPro" id="IPR036291">
    <property type="entry name" value="NAD(P)-bd_dom_sf"/>
</dbReference>
<comment type="similarity">
    <text evidence="1">Belongs to the short-chain dehydrogenases/reductases (SDR) family.</text>
</comment>
<name>A0ABD0LKN9_9CAEN</name>
<comment type="caution">
    <text evidence="2">The sequence shown here is derived from an EMBL/GenBank/DDBJ whole genome shotgun (WGS) entry which is preliminary data.</text>
</comment>
<evidence type="ECO:0000313" key="3">
    <source>
        <dbReference type="Proteomes" id="UP001519460"/>
    </source>
</evidence>
<organism evidence="2 3">
    <name type="scientific">Batillaria attramentaria</name>
    <dbReference type="NCBI Taxonomy" id="370345"/>
    <lineage>
        <taxon>Eukaryota</taxon>
        <taxon>Metazoa</taxon>
        <taxon>Spiralia</taxon>
        <taxon>Lophotrochozoa</taxon>
        <taxon>Mollusca</taxon>
        <taxon>Gastropoda</taxon>
        <taxon>Caenogastropoda</taxon>
        <taxon>Sorbeoconcha</taxon>
        <taxon>Cerithioidea</taxon>
        <taxon>Batillariidae</taxon>
        <taxon>Batillaria</taxon>
    </lineage>
</organism>
<dbReference type="FunFam" id="3.40.50.720:FF:000084">
    <property type="entry name" value="Short-chain dehydrogenase reductase"/>
    <property type="match status" value="1"/>
</dbReference>
<dbReference type="Proteomes" id="UP001519460">
    <property type="component" value="Unassembled WGS sequence"/>
</dbReference>
<proteinExistence type="inferred from homology"/>
<keyword evidence="3" id="KW-1185">Reference proteome</keyword>
<sequence length="321" mass="34897">MLSTAAGKSQLLMKVQGGLTCWLELARTEFVKRSYVVCSSMRENTALSALQQPRMRRTPEGKEQKLAGKVAVVTGSTDGIGLAIAKRLCEEGASVMISSRHKANVDAALAQLRQQNLEAAGVVCHVGKEYDLHMLLEETVEEFGGIDILVSNAGLNPLDLRLLKTPEDTWNKILDINLKSSYFLCKEVVPHLEERGGGSIVLIGTTAAPCSYPPAGIPEFGSYNISNIALLAMMKTLNPELAPLNIRINCITPGGIRTRSWRDMFSEDRRNAGPVLQEIISSGRFGSREEFSRAVSFLVSDDASSMTGESIVVSSQMDTCM</sequence>
<dbReference type="Pfam" id="PF13561">
    <property type="entry name" value="adh_short_C2"/>
    <property type="match status" value="1"/>
</dbReference>
<evidence type="ECO:0000313" key="2">
    <source>
        <dbReference type="EMBL" id="KAK7499980.1"/>
    </source>
</evidence>
<dbReference type="EMBL" id="JACVVK020000040">
    <property type="protein sequence ID" value="KAK7499980.1"/>
    <property type="molecule type" value="Genomic_DNA"/>
</dbReference>
<dbReference type="AlphaFoldDB" id="A0ABD0LKN9"/>
<dbReference type="InterPro" id="IPR002347">
    <property type="entry name" value="SDR_fam"/>
</dbReference>
<reference evidence="2 3" key="1">
    <citation type="journal article" date="2023" name="Sci. Data">
        <title>Genome assembly of the Korean intertidal mud-creeper Batillaria attramentaria.</title>
        <authorList>
            <person name="Patra A.K."/>
            <person name="Ho P.T."/>
            <person name="Jun S."/>
            <person name="Lee S.J."/>
            <person name="Kim Y."/>
            <person name="Won Y.J."/>
        </authorList>
    </citation>
    <scope>NUCLEOTIDE SEQUENCE [LARGE SCALE GENOMIC DNA]</scope>
    <source>
        <strain evidence="2">Wonlab-2016</strain>
    </source>
</reference>
<accession>A0ABD0LKN9</accession>
<gene>
    <name evidence="2" type="ORF">BaRGS_00008828</name>
</gene>
<dbReference type="SUPFAM" id="SSF51735">
    <property type="entry name" value="NAD(P)-binding Rossmann-fold domains"/>
    <property type="match status" value="1"/>
</dbReference>